<dbReference type="GO" id="GO:0006412">
    <property type="term" value="P:translation"/>
    <property type="evidence" value="ECO:0007669"/>
    <property type="project" value="UniProtKB-UniRule"/>
</dbReference>
<dbReference type="GO" id="GO:0008097">
    <property type="term" value="F:5S rRNA binding"/>
    <property type="evidence" value="ECO:0007669"/>
    <property type="project" value="InterPro"/>
</dbReference>
<organism evidence="9 10">
    <name type="scientific">Dethiosulfatibacter aminovorans DSM 17477</name>
    <dbReference type="NCBI Taxonomy" id="1121476"/>
    <lineage>
        <taxon>Bacteria</taxon>
        <taxon>Bacillati</taxon>
        <taxon>Bacillota</taxon>
        <taxon>Tissierellia</taxon>
        <taxon>Dethiosulfatibacter</taxon>
    </lineage>
</organism>
<dbReference type="AlphaFoldDB" id="A0A1M6I274"/>
<dbReference type="HAMAP" id="MF_01334">
    <property type="entry name" value="Ribosomal_bL25_CTC"/>
    <property type="match status" value="1"/>
</dbReference>
<dbReference type="Gene3D" id="2.170.120.20">
    <property type="entry name" value="Ribosomal protein L25, beta domain"/>
    <property type="match status" value="1"/>
</dbReference>
<feature type="domain" description="Large ribosomal subunit protein bL25 L25" evidence="7">
    <location>
        <begin position="3"/>
        <end position="89"/>
    </location>
</feature>
<evidence type="ECO:0000256" key="2">
    <source>
        <dbReference type="ARBA" id="ARBA00022884"/>
    </source>
</evidence>
<evidence type="ECO:0000256" key="1">
    <source>
        <dbReference type="ARBA" id="ARBA00022730"/>
    </source>
</evidence>
<evidence type="ECO:0000259" key="7">
    <source>
        <dbReference type="Pfam" id="PF01386"/>
    </source>
</evidence>
<feature type="region of interest" description="Disordered" evidence="6">
    <location>
        <begin position="178"/>
        <end position="211"/>
    </location>
</feature>
<dbReference type="InterPro" id="IPR001021">
    <property type="entry name" value="Ribosomal_bL25_long"/>
</dbReference>
<evidence type="ECO:0000256" key="3">
    <source>
        <dbReference type="ARBA" id="ARBA00022980"/>
    </source>
</evidence>
<accession>A0A1M6I274</accession>
<evidence type="ECO:0000256" key="5">
    <source>
        <dbReference type="HAMAP-Rule" id="MF_01334"/>
    </source>
</evidence>
<dbReference type="InterPro" id="IPR029751">
    <property type="entry name" value="Ribosomal_L25_dom"/>
</dbReference>
<dbReference type="Proteomes" id="UP000184052">
    <property type="component" value="Unassembled WGS sequence"/>
</dbReference>
<comment type="subunit">
    <text evidence="5">Part of the 50S ribosomal subunit; part of the 5S rRNA/L5/L18/L25 subcomplex. Contacts the 5S rRNA. Binds to the 5S rRNA independently of L5 and L18.</text>
</comment>
<dbReference type="InterPro" id="IPR020056">
    <property type="entry name" value="Rbsml_bL25/Gln-tRNA_synth_N"/>
</dbReference>
<dbReference type="InterPro" id="IPR020930">
    <property type="entry name" value="Ribosomal_uL5_bac-type"/>
</dbReference>
<dbReference type="RefSeq" id="WP_073049617.1">
    <property type="nucleotide sequence ID" value="NZ_FQZL01000015.1"/>
</dbReference>
<dbReference type="PANTHER" id="PTHR33284:SF1">
    <property type="entry name" value="RIBOSOMAL PROTEIN L25_GLN-TRNA SYNTHETASE, ANTI-CODON-BINDING DOMAIN-CONTAINING PROTEIN"/>
    <property type="match status" value="1"/>
</dbReference>
<protein>
    <recommendedName>
        <fullName evidence="5">Large ribosomal subunit protein bL25</fullName>
    </recommendedName>
    <alternativeName>
        <fullName evidence="5">General stress protein CTC</fullName>
    </alternativeName>
</protein>
<gene>
    <name evidence="5" type="primary">rplY</name>
    <name evidence="5" type="synonym">ctc</name>
    <name evidence="9" type="ORF">SAMN02745751_02186</name>
</gene>
<evidence type="ECO:0000313" key="10">
    <source>
        <dbReference type="Proteomes" id="UP000184052"/>
    </source>
</evidence>
<keyword evidence="3 5" id="KW-0689">Ribosomal protein</keyword>
<comment type="function">
    <text evidence="5">This is one of the proteins that binds to the 5S RNA in the ribosome where it forms part of the central protuberance.</text>
</comment>
<dbReference type="Gene3D" id="2.40.240.10">
    <property type="entry name" value="Ribosomal Protein L25, Chain P"/>
    <property type="match status" value="1"/>
</dbReference>
<evidence type="ECO:0000313" key="9">
    <source>
        <dbReference type="EMBL" id="SHJ28542.1"/>
    </source>
</evidence>
<name>A0A1M6I274_9FIRM</name>
<keyword evidence="2 5" id="KW-0694">RNA-binding</keyword>
<dbReference type="GO" id="GO:0003735">
    <property type="term" value="F:structural constituent of ribosome"/>
    <property type="evidence" value="ECO:0007669"/>
    <property type="project" value="InterPro"/>
</dbReference>
<dbReference type="InterPro" id="IPR020057">
    <property type="entry name" value="Ribosomal_bL25_b-dom"/>
</dbReference>
<dbReference type="STRING" id="1121476.SAMN02745751_02186"/>
<keyword evidence="1 5" id="KW-0699">rRNA-binding</keyword>
<dbReference type="GO" id="GO:0022625">
    <property type="term" value="C:cytosolic large ribosomal subunit"/>
    <property type="evidence" value="ECO:0007669"/>
    <property type="project" value="TreeGrafter"/>
</dbReference>
<dbReference type="PANTHER" id="PTHR33284">
    <property type="entry name" value="RIBOSOMAL PROTEIN L25/GLN-TRNA SYNTHETASE, ANTI-CODON-BINDING DOMAIN-CONTAINING PROTEIN"/>
    <property type="match status" value="1"/>
</dbReference>
<dbReference type="InterPro" id="IPR011035">
    <property type="entry name" value="Ribosomal_bL25/Gln-tRNA_synth"/>
</dbReference>
<feature type="domain" description="Large ribosomal subunit protein bL25 beta" evidence="8">
    <location>
        <begin position="97"/>
        <end position="178"/>
    </location>
</feature>
<dbReference type="CDD" id="cd00495">
    <property type="entry name" value="Ribosomal_L25_TL5_CTC"/>
    <property type="match status" value="1"/>
</dbReference>
<evidence type="ECO:0000259" key="8">
    <source>
        <dbReference type="Pfam" id="PF14693"/>
    </source>
</evidence>
<dbReference type="Pfam" id="PF14693">
    <property type="entry name" value="Ribosomal_TL5_C"/>
    <property type="match status" value="1"/>
</dbReference>
<reference evidence="9 10" key="1">
    <citation type="submission" date="2016-11" db="EMBL/GenBank/DDBJ databases">
        <authorList>
            <person name="Jaros S."/>
            <person name="Januszkiewicz K."/>
            <person name="Wedrychowicz H."/>
        </authorList>
    </citation>
    <scope>NUCLEOTIDE SEQUENCE [LARGE SCALE GENOMIC DNA]</scope>
    <source>
        <strain evidence="9 10">DSM 17477</strain>
    </source>
</reference>
<evidence type="ECO:0000256" key="6">
    <source>
        <dbReference type="SAM" id="MobiDB-lite"/>
    </source>
</evidence>
<dbReference type="EMBL" id="FQZL01000015">
    <property type="protein sequence ID" value="SHJ28542.1"/>
    <property type="molecule type" value="Genomic_DNA"/>
</dbReference>
<keyword evidence="4 5" id="KW-0687">Ribonucleoprotein</keyword>
<dbReference type="Pfam" id="PF01386">
    <property type="entry name" value="Ribosomal_L25p"/>
    <property type="match status" value="1"/>
</dbReference>
<comment type="similarity">
    <text evidence="5">Belongs to the bacterial ribosomal protein bL25 family. CTC subfamily.</text>
</comment>
<dbReference type="NCBIfam" id="TIGR00731">
    <property type="entry name" value="bL25_bact_ctc"/>
    <property type="match status" value="1"/>
</dbReference>
<evidence type="ECO:0000256" key="4">
    <source>
        <dbReference type="ARBA" id="ARBA00023274"/>
    </source>
</evidence>
<dbReference type="InterPro" id="IPR037121">
    <property type="entry name" value="Ribosomal_bL25_C"/>
</dbReference>
<keyword evidence="10" id="KW-1185">Reference proteome</keyword>
<dbReference type="SUPFAM" id="SSF50715">
    <property type="entry name" value="Ribosomal protein L25-like"/>
    <property type="match status" value="1"/>
</dbReference>
<sequence>MKISCIPRDTTGTSTAKRLRQNDFIPGVIYGRGIEPENISVSKKEIERILRKFGENAILDLTLRDKSYHAMVKDVHHDYVKDQLLHIDFYKVSKTQKIHVSVPIHLVNSEHIQKDGALVHQLDEVEIECTADNIPKNIDLDVSELKVGHGITVAELVVDDSITILSNADDTIVSLSPHRTEADEEAELEAAEGQVSAEPVVVGSEEDTEEQ</sequence>
<proteinExistence type="inferred from homology"/>